<organism evidence="2">
    <name type="scientific">uncultured Desulfobacterium sp</name>
    <dbReference type="NCBI Taxonomy" id="201089"/>
    <lineage>
        <taxon>Bacteria</taxon>
        <taxon>Pseudomonadati</taxon>
        <taxon>Thermodesulfobacteriota</taxon>
        <taxon>Desulfobacteria</taxon>
        <taxon>Desulfobacterales</taxon>
        <taxon>Desulfobacteriaceae</taxon>
        <taxon>Desulfobacterium</taxon>
        <taxon>environmental samples</taxon>
    </lineage>
</organism>
<keyword evidence="1" id="KW-0472">Membrane</keyword>
<gene>
    <name evidence="2" type="ORF">N47_H23380</name>
</gene>
<evidence type="ECO:0000313" key="2">
    <source>
        <dbReference type="EMBL" id="CBX27516.1"/>
    </source>
</evidence>
<reference evidence="2" key="1">
    <citation type="journal article" date="2011" name="Environ. Microbiol.">
        <title>Genomic insights into the metabolic potential of the polycyclic aromatic hydrocarbon degrading sulfate-reducing Deltaproteobacterium N47.</title>
        <authorList>
            <person name="Bergmann F."/>
            <person name="Selesi D."/>
            <person name="Weinmaier T."/>
            <person name="Tischler P."/>
            <person name="Rattei T."/>
            <person name="Meckenstock R.U."/>
        </authorList>
    </citation>
    <scope>NUCLEOTIDE SEQUENCE</scope>
</reference>
<keyword evidence="1" id="KW-0812">Transmembrane</keyword>
<proteinExistence type="predicted"/>
<keyword evidence="1" id="KW-1133">Transmembrane helix</keyword>
<sequence length="92" mass="10692">MTARGNFPLVWPILYFVFFAVMVVWLFVQKDAAGTWPHERLFGVHRMASGAKREFVRFLVWSLTMNVMFWFIYNLPTCLLRVAFGGSSTLVP</sequence>
<feature type="transmembrane region" description="Helical" evidence="1">
    <location>
        <begin position="6"/>
        <end position="28"/>
    </location>
</feature>
<accession>E1YAC2</accession>
<dbReference type="EMBL" id="FR695866">
    <property type="protein sequence ID" value="CBX27516.1"/>
    <property type="molecule type" value="Genomic_DNA"/>
</dbReference>
<dbReference type="AlphaFoldDB" id="E1YAC2"/>
<evidence type="ECO:0000256" key="1">
    <source>
        <dbReference type="SAM" id="Phobius"/>
    </source>
</evidence>
<protein>
    <submittedName>
        <fullName evidence="2">Uncharacterized protein</fullName>
    </submittedName>
</protein>
<name>E1YAC2_9BACT</name>
<feature type="transmembrane region" description="Helical" evidence="1">
    <location>
        <begin position="55"/>
        <end position="73"/>
    </location>
</feature>